<dbReference type="AlphaFoldDB" id="A0A0S4QR98"/>
<evidence type="ECO:0000313" key="6">
    <source>
        <dbReference type="EMBL" id="CUU56934.1"/>
    </source>
</evidence>
<evidence type="ECO:0000256" key="2">
    <source>
        <dbReference type="ARBA" id="ARBA00022643"/>
    </source>
</evidence>
<protein>
    <submittedName>
        <fullName evidence="6">Flavin-dependent oxidoreductase, luciferase family (Includes alkanesulfonate monooxygenase SsuD and methylene tetrahydromethanopterin reductase)</fullName>
    </submittedName>
</protein>
<reference evidence="7" key="1">
    <citation type="submission" date="2015-11" db="EMBL/GenBank/DDBJ databases">
        <authorList>
            <person name="Varghese N."/>
        </authorList>
    </citation>
    <scope>NUCLEOTIDE SEQUENCE [LARGE SCALE GENOMIC DNA]</scope>
    <source>
        <strain evidence="7">DSM 45899</strain>
    </source>
</reference>
<sequence>MQFHLYLPQMRLSPAQLVERAQAAEAAGFDGIAGMDHMAPPLAEGQPMFSASVTNTWLAAHTTRLTVGSLVLCDVFRNPALLAQESVSLDHLSRGRYELGLGTGSVPREITSYGLALPEGRLRVRRLRETLEILRALWTGEPVDYDGEFFQLRGARQAPTPLGSIPIQIGGAGPKTMELVAAHADWWNVHIGILDKLDEMRPRAGRARVSIQERVAFVPSEDQRAAVAELARRRFGRTGVVVGDAEQLVEHFGTLSERGIERSYTWFCDFAQPETLAAFGESVIAKVR</sequence>
<dbReference type="InterPro" id="IPR050172">
    <property type="entry name" value="SsuD_RutA_monooxygenase"/>
</dbReference>
<evidence type="ECO:0000313" key="7">
    <source>
        <dbReference type="Proteomes" id="UP000198802"/>
    </source>
</evidence>
<feature type="domain" description="Luciferase-like" evidence="5">
    <location>
        <begin position="12"/>
        <end position="225"/>
    </location>
</feature>
<dbReference type="GO" id="GO:0046306">
    <property type="term" value="P:alkanesulfonate catabolic process"/>
    <property type="evidence" value="ECO:0007669"/>
    <property type="project" value="TreeGrafter"/>
</dbReference>
<dbReference type="Gene3D" id="3.20.20.30">
    <property type="entry name" value="Luciferase-like domain"/>
    <property type="match status" value="1"/>
</dbReference>
<organism evidence="6 7">
    <name type="scientific">Parafrankia irregularis</name>
    <dbReference type="NCBI Taxonomy" id="795642"/>
    <lineage>
        <taxon>Bacteria</taxon>
        <taxon>Bacillati</taxon>
        <taxon>Actinomycetota</taxon>
        <taxon>Actinomycetes</taxon>
        <taxon>Frankiales</taxon>
        <taxon>Frankiaceae</taxon>
        <taxon>Parafrankia</taxon>
    </lineage>
</organism>
<dbReference type="InterPro" id="IPR036661">
    <property type="entry name" value="Luciferase-like_sf"/>
</dbReference>
<evidence type="ECO:0000256" key="1">
    <source>
        <dbReference type="ARBA" id="ARBA00022630"/>
    </source>
</evidence>
<keyword evidence="4 6" id="KW-0503">Monooxygenase</keyword>
<gene>
    <name evidence="6" type="ORF">Ga0074812_109154</name>
</gene>
<keyword evidence="3" id="KW-0560">Oxidoreductase</keyword>
<dbReference type="EMBL" id="FAOZ01000009">
    <property type="protein sequence ID" value="CUU56934.1"/>
    <property type="molecule type" value="Genomic_DNA"/>
</dbReference>
<dbReference type="Pfam" id="PF00296">
    <property type="entry name" value="Bac_luciferase"/>
    <property type="match status" value="1"/>
</dbReference>
<dbReference type="Proteomes" id="UP000198802">
    <property type="component" value="Unassembled WGS sequence"/>
</dbReference>
<keyword evidence="1" id="KW-0285">Flavoprotein</keyword>
<dbReference type="InterPro" id="IPR011251">
    <property type="entry name" value="Luciferase-like_dom"/>
</dbReference>
<evidence type="ECO:0000259" key="5">
    <source>
        <dbReference type="Pfam" id="PF00296"/>
    </source>
</evidence>
<name>A0A0S4QR98_9ACTN</name>
<dbReference type="GO" id="GO:0008726">
    <property type="term" value="F:alkanesulfonate monooxygenase activity"/>
    <property type="evidence" value="ECO:0007669"/>
    <property type="project" value="TreeGrafter"/>
</dbReference>
<evidence type="ECO:0000256" key="4">
    <source>
        <dbReference type="ARBA" id="ARBA00023033"/>
    </source>
</evidence>
<evidence type="ECO:0000256" key="3">
    <source>
        <dbReference type="ARBA" id="ARBA00023002"/>
    </source>
</evidence>
<dbReference type="PANTHER" id="PTHR42847">
    <property type="entry name" value="ALKANESULFONATE MONOOXYGENASE"/>
    <property type="match status" value="1"/>
</dbReference>
<keyword evidence="7" id="KW-1185">Reference proteome</keyword>
<keyword evidence="2" id="KW-0288">FMN</keyword>
<dbReference type="SUPFAM" id="SSF51679">
    <property type="entry name" value="Bacterial luciferase-like"/>
    <property type="match status" value="1"/>
</dbReference>
<accession>A0A0S4QR98</accession>
<dbReference type="PANTHER" id="PTHR42847:SF4">
    <property type="entry name" value="ALKANESULFONATE MONOOXYGENASE-RELATED"/>
    <property type="match status" value="1"/>
</dbReference>
<proteinExistence type="predicted"/>